<feature type="domain" description="DUF8108" evidence="2">
    <location>
        <begin position="9"/>
        <end position="73"/>
    </location>
</feature>
<evidence type="ECO:0000313" key="4">
    <source>
        <dbReference type="Proteomes" id="UP001302662"/>
    </source>
</evidence>
<dbReference type="KEGG" id="mees:MmiEs2_08290"/>
<organism evidence="3 4">
    <name type="scientific">Methanimicrococcus stummii</name>
    <dbReference type="NCBI Taxonomy" id="3028294"/>
    <lineage>
        <taxon>Archaea</taxon>
        <taxon>Methanobacteriati</taxon>
        <taxon>Methanobacteriota</taxon>
        <taxon>Stenosarchaea group</taxon>
        <taxon>Methanomicrobia</taxon>
        <taxon>Methanosarcinales</taxon>
        <taxon>Methanosarcinaceae</taxon>
        <taxon>Methanimicrococcus</taxon>
    </lineage>
</organism>
<reference evidence="3 4" key="1">
    <citation type="submission" date="2023-07" db="EMBL/GenBank/DDBJ databases">
        <title>Closed genome sequence of Methanimicrococcus sp. Es2.</title>
        <authorList>
            <person name="Protasov E."/>
            <person name="Platt K."/>
            <person name="Reeh H."/>
            <person name="Poehlein A."/>
            <person name="Daniel R."/>
            <person name="Brune A."/>
        </authorList>
    </citation>
    <scope>NUCLEOTIDE SEQUENCE [LARGE SCALE GENOMIC DNA]</scope>
    <source>
        <strain evidence="3 4">Es2</strain>
    </source>
</reference>
<keyword evidence="1" id="KW-0472">Membrane</keyword>
<gene>
    <name evidence="3" type="ORF">MmiEs2_08290</name>
</gene>
<proteinExistence type="predicted"/>
<dbReference type="AlphaFoldDB" id="A0AA96V8B5"/>
<keyword evidence="1" id="KW-1133">Transmembrane helix</keyword>
<dbReference type="Proteomes" id="UP001302662">
    <property type="component" value="Chromosome"/>
</dbReference>
<dbReference type="Pfam" id="PF26438">
    <property type="entry name" value="DUF8108_N"/>
    <property type="match status" value="1"/>
</dbReference>
<keyword evidence="4" id="KW-1185">Reference proteome</keyword>
<evidence type="ECO:0000256" key="1">
    <source>
        <dbReference type="SAM" id="Phobius"/>
    </source>
</evidence>
<dbReference type="InterPro" id="IPR058962">
    <property type="entry name" value="DUF8108_N"/>
</dbReference>
<sequence>MRIITVDTKRALERRVEEYVLQGYSVKTQSDTTATVELRKFGSIFWHIIFFLISFGLLNILYLLYSYFVKCDEVLIKVEETD</sequence>
<evidence type="ECO:0000259" key="2">
    <source>
        <dbReference type="Pfam" id="PF26438"/>
    </source>
</evidence>
<accession>A0AA96V8B5</accession>
<dbReference type="EMBL" id="CP131062">
    <property type="protein sequence ID" value="WNY28629.1"/>
    <property type="molecule type" value="Genomic_DNA"/>
</dbReference>
<keyword evidence="1" id="KW-0812">Transmembrane</keyword>
<evidence type="ECO:0000313" key="3">
    <source>
        <dbReference type="EMBL" id="WNY28629.1"/>
    </source>
</evidence>
<protein>
    <recommendedName>
        <fullName evidence="2">DUF8108 domain-containing protein</fullName>
    </recommendedName>
</protein>
<name>A0AA96V8B5_9EURY</name>
<feature type="transmembrane region" description="Helical" evidence="1">
    <location>
        <begin position="44"/>
        <end position="65"/>
    </location>
</feature>